<feature type="region of interest" description="Disordered" evidence="5">
    <location>
        <begin position="160"/>
        <end position="181"/>
    </location>
</feature>
<evidence type="ECO:0000313" key="8">
    <source>
        <dbReference type="RefSeq" id="XP_020086725.1"/>
    </source>
</evidence>
<evidence type="ECO:0000256" key="2">
    <source>
        <dbReference type="ARBA" id="ARBA00022692"/>
    </source>
</evidence>
<dbReference type="InterPro" id="IPR006214">
    <property type="entry name" value="Bax_inhibitor_1-related"/>
</dbReference>
<dbReference type="PANTHER" id="PTHR23291">
    <property type="entry name" value="BAX INHIBITOR-RELATED"/>
    <property type="match status" value="1"/>
</dbReference>
<keyword evidence="7" id="KW-1185">Reference proteome</keyword>
<dbReference type="Proteomes" id="UP000515123">
    <property type="component" value="Linkage group 4"/>
</dbReference>
<dbReference type="GO" id="GO:0016020">
    <property type="term" value="C:membrane"/>
    <property type="evidence" value="ECO:0007669"/>
    <property type="project" value="UniProtKB-SubCell"/>
</dbReference>
<feature type="transmembrane region" description="Helical" evidence="6">
    <location>
        <begin position="232"/>
        <end position="253"/>
    </location>
</feature>
<feature type="transmembrane region" description="Helical" evidence="6">
    <location>
        <begin position="292"/>
        <end position="311"/>
    </location>
</feature>
<feature type="transmembrane region" description="Helical" evidence="6">
    <location>
        <begin position="265"/>
        <end position="285"/>
    </location>
</feature>
<evidence type="ECO:0000256" key="3">
    <source>
        <dbReference type="ARBA" id="ARBA00022989"/>
    </source>
</evidence>
<sequence>MGTTARGEGPRSRSLRLIRDKGGKGWVEEKIEEWPGTEFPAAGAPAGGRGASMARAEAARIRLPPSSRTCPFPSFLPVWCLSDEKSNERFRRRSAGEEGGCTDRRCTCTAGGGRILRIRIWGGAAVPGAVARESDLRWGFVRKVYGILAAQLLLTTAVSPPPSLSRQRPPPGSPPAPRPRLPPLLVRSPFILFIPLHHYQQKHPLNFVFLGLFTICLSLSVGVACANTQGKIVLEALILTSAVVSSLTGYAFWASKKGKDFSYLGPALFASLIVLLVTSFMQIFFPLGPTSVALFGGLGALIFSGFLLYDTDNLIKRYTYDEYIWASVVLYLDILNLFLSLLNMLRSMQSDN</sequence>
<evidence type="ECO:0000256" key="4">
    <source>
        <dbReference type="ARBA" id="ARBA00023136"/>
    </source>
</evidence>
<keyword evidence="4 6" id="KW-0472">Membrane</keyword>
<keyword evidence="3 6" id="KW-1133">Transmembrane helix</keyword>
<evidence type="ECO:0000256" key="1">
    <source>
        <dbReference type="ARBA" id="ARBA00004141"/>
    </source>
</evidence>
<dbReference type="AlphaFoldDB" id="A0A6P5F039"/>
<reference evidence="8" key="2">
    <citation type="submission" date="2025-08" db="UniProtKB">
        <authorList>
            <consortium name="RefSeq"/>
        </authorList>
    </citation>
    <scope>IDENTIFICATION</scope>
    <source>
        <tissue evidence="8">Leaf</tissue>
    </source>
</reference>
<comment type="subcellular location">
    <subcellularLocation>
        <location evidence="1">Membrane</location>
        <topology evidence="1">Multi-pass membrane protein</topology>
    </subcellularLocation>
</comment>
<dbReference type="GeneID" id="109709064"/>
<dbReference type="PANTHER" id="PTHR23291:SF50">
    <property type="entry name" value="PROTEIN LIFEGUARD 4"/>
    <property type="match status" value="1"/>
</dbReference>
<evidence type="ECO:0000313" key="7">
    <source>
        <dbReference type="Proteomes" id="UP000515123"/>
    </source>
</evidence>
<keyword evidence="2 6" id="KW-0812">Transmembrane</keyword>
<dbReference type="OrthoDB" id="7933078at2759"/>
<gene>
    <name evidence="8" type="primary">LOC109709064</name>
</gene>
<organism evidence="7 8">
    <name type="scientific">Ananas comosus</name>
    <name type="common">Pineapple</name>
    <name type="synonym">Ananas ananas</name>
    <dbReference type="NCBI Taxonomy" id="4615"/>
    <lineage>
        <taxon>Eukaryota</taxon>
        <taxon>Viridiplantae</taxon>
        <taxon>Streptophyta</taxon>
        <taxon>Embryophyta</taxon>
        <taxon>Tracheophyta</taxon>
        <taxon>Spermatophyta</taxon>
        <taxon>Magnoliopsida</taxon>
        <taxon>Liliopsida</taxon>
        <taxon>Poales</taxon>
        <taxon>Bromeliaceae</taxon>
        <taxon>Bromelioideae</taxon>
        <taxon>Ananas</taxon>
    </lineage>
</organism>
<dbReference type="Pfam" id="PF01027">
    <property type="entry name" value="Bax1-I"/>
    <property type="match status" value="1"/>
</dbReference>
<accession>A0A6P5F039</accession>
<feature type="transmembrane region" description="Helical" evidence="6">
    <location>
        <begin position="205"/>
        <end position="225"/>
    </location>
</feature>
<name>A0A6P5F039_ANACO</name>
<proteinExistence type="predicted"/>
<dbReference type="RefSeq" id="XP_020086725.1">
    <property type="nucleotide sequence ID" value="XM_020231136.1"/>
</dbReference>
<evidence type="ECO:0000256" key="6">
    <source>
        <dbReference type="SAM" id="Phobius"/>
    </source>
</evidence>
<protein>
    <submittedName>
        <fullName evidence="8">BI1-like protein</fullName>
    </submittedName>
</protein>
<reference evidence="7" key="1">
    <citation type="journal article" date="2015" name="Nat. Genet.">
        <title>The pineapple genome and the evolution of CAM photosynthesis.</title>
        <authorList>
            <person name="Ming R."/>
            <person name="VanBuren R."/>
            <person name="Wai C.M."/>
            <person name="Tang H."/>
            <person name="Schatz M.C."/>
            <person name="Bowers J.E."/>
            <person name="Lyons E."/>
            <person name="Wang M.L."/>
            <person name="Chen J."/>
            <person name="Biggers E."/>
            <person name="Zhang J."/>
            <person name="Huang L."/>
            <person name="Zhang L."/>
            <person name="Miao W."/>
            <person name="Zhang J."/>
            <person name="Ye Z."/>
            <person name="Miao C."/>
            <person name="Lin Z."/>
            <person name="Wang H."/>
            <person name="Zhou H."/>
            <person name="Yim W.C."/>
            <person name="Priest H.D."/>
            <person name="Zheng C."/>
            <person name="Woodhouse M."/>
            <person name="Edger P.P."/>
            <person name="Guyot R."/>
            <person name="Guo H.B."/>
            <person name="Guo H."/>
            <person name="Zheng G."/>
            <person name="Singh R."/>
            <person name="Sharma A."/>
            <person name="Min X."/>
            <person name="Zheng Y."/>
            <person name="Lee H."/>
            <person name="Gurtowski J."/>
            <person name="Sedlazeck F.J."/>
            <person name="Harkess A."/>
            <person name="McKain M.R."/>
            <person name="Liao Z."/>
            <person name="Fang J."/>
            <person name="Liu J."/>
            <person name="Zhang X."/>
            <person name="Zhang Q."/>
            <person name="Hu W."/>
            <person name="Qin Y."/>
            <person name="Wang K."/>
            <person name="Chen L.Y."/>
            <person name="Shirley N."/>
            <person name="Lin Y.R."/>
            <person name="Liu L.Y."/>
            <person name="Hernandez A.G."/>
            <person name="Wright C.L."/>
            <person name="Bulone V."/>
            <person name="Tuskan G.A."/>
            <person name="Heath K."/>
            <person name="Zee F."/>
            <person name="Moore P.H."/>
            <person name="Sunkar R."/>
            <person name="Leebens-Mack J.H."/>
            <person name="Mockler T."/>
            <person name="Bennetzen J.L."/>
            <person name="Freeling M."/>
            <person name="Sankoff D."/>
            <person name="Paterson A.H."/>
            <person name="Zhu X."/>
            <person name="Yang X."/>
            <person name="Smith J.A."/>
            <person name="Cushman J.C."/>
            <person name="Paull R.E."/>
            <person name="Yu Q."/>
        </authorList>
    </citation>
    <scope>NUCLEOTIDE SEQUENCE [LARGE SCALE GENOMIC DNA]</scope>
    <source>
        <strain evidence="7">cv. F153</strain>
    </source>
</reference>
<evidence type="ECO:0000256" key="5">
    <source>
        <dbReference type="SAM" id="MobiDB-lite"/>
    </source>
</evidence>
<feature type="transmembrane region" description="Helical" evidence="6">
    <location>
        <begin position="323"/>
        <end position="345"/>
    </location>
</feature>